<dbReference type="GO" id="GO:0008173">
    <property type="term" value="F:RNA methyltransferase activity"/>
    <property type="evidence" value="ECO:0007669"/>
    <property type="project" value="InterPro"/>
</dbReference>
<evidence type="ECO:0000256" key="3">
    <source>
        <dbReference type="ARBA" id="ARBA00022679"/>
    </source>
</evidence>
<dbReference type="InterPro" id="IPR029064">
    <property type="entry name" value="Ribosomal_eL30-like_sf"/>
</dbReference>
<dbReference type="InterPro" id="IPR001537">
    <property type="entry name" value="SpoU_MeTrfase"/>
</dbReference>
<dbReference type="PANTHER" id="PTHR43191:SF2">
    <property type="entry name" value="RRNA METHYLTRANSFERASE 3, MITOCHONDRIAL"/>
    <property type="match status" value="1"/>
</dbReference>
<dbReference type="SUPFAM" id="SSF55315">
    <property type="entry name" value="L30e-like"/>
    <property type="match status" value="1"/>
</dbReference>
<comment type="similarity">
    <text evidence="1">Belongs to the class IV-like SAM-binding methyltransferase superfamily. RNA methyltransferase TrmH family.</text>
</comment>
<dbReference type="GO" id="GO:0032259">
    <property type="term" value="P:methylation"/>
    <property type="evidence" value="ECO:0007669"/>
    <property type="project" value="UniProtKB-KW"/>
</dbReference>
<evidence type="ECO:0000259" key="5">
    <source>
        <dbReference type="Pfam" id="PF22435"/>
    </source>
</evidence>
<dbReference type="GO" id="GO:0006396">
    <property type="term" value="P:RNA processing"/>
    <property type="evidence" value="ECO:0007669"/>
    <property type="project" value="InterPro"/>
</dbReference>
<evidence type="ECO:0000256" key="1">
    <source>
        <dbReference type="ARBA" id="ARBA00007228"/>
    </source>
</evidence>
<dbReference type="InterPro" id="IPR053888">
    <property type="entry name" value="MRM3-like_sub_bind"/>
</dbReference>
<keyword evidence="3 6" id="KW-0808">Transferase</keyword>
<dbReference type="InterPro" id="IPR051259">
    <property type="entry name" value="rRNA_Methyltransferase"/>
</dbReference>
<reference evidence="6 7" key="1">
    <citation type="submission" date="2017-08" db="EMBL/GenBank/DDBJ databases">
        <title>Infants hospitalized years apart are colonized by the same room-sourced microbial strains.</title>
        <authorList>
            <person name="Brooks B."/>
            <person name="Olm M.R."/>
            <person name="Firek B.A."/>
            <person name="Baker R."/>
            <person name="Thomas B.C."/>
            <person name="Morowitz M.J."/>
            <person name="Banfield J.F."/>
        </authorList>
    </citation>
    <scope>NUCLEOTIDE SEQUENCE [LARGE SCALE GENOMIC DNA]</scope>
    <source>
        <strain evidence="6">S2_006_000_R2_64</strain>
    </source>
</reference>
<evidence type="ECO:0000313" key="6">
    <source>
        <dbReference type="EMBL" id="PZP57084.1"/>
    </source>
</evidence>
<dbReference type="Gene3D" id="3.30.1330.30">
    <property type="match status" value="1"/>
</dbReference>
<accession>A0A2W5FRM6</accession>
<dbReference type="EMBL" id="QFOT01000008">
    <property type="protein sequence ID" value="PZP57084.1"/>
    <property type="molecule type" value="Genomic_DNA"/>
</dbReference>
<dbReference type="GO" id="GO:0003723">
    <property type="term" value="F:RNA binding"/>
    <property type="evidence" value="ECO:0007669"/>
    <property type="project" value="InterPro"/>
</dbReference>
<sequence>MADIRLITSTANPAIKEIKALEMRKRRKETSLFVAEGLRTIIEGMELGAELETLVFSSDVKERPDVIRASGYAKTAIEVNDMVLEKISRKENPQSVIGVFKQKLQTLINVTPNGTWVVLEEVRDPGNLGTIIRTIDSVGAKGVILIGNCCDPYSFESVRATMGSIFLVPIITATRDEFITWRTDWPGKVYGTTLQNSVDYREADYKEPILIIMGNEQAGMTDELRDICTSLIRLPMKGRADSLNLSIATGVMLYMIEDRLTERK</sequence>
<dbReference type="CDD" id="cd18095">
    <property type="entry name" value="SpoU-like_rRNA-MTase"/>
    <property type="match status" value="1"/>
</dbReference>
<feature type="domain" description="tRNA/rRNA methyltransferase SpoU type" evidence="4">
    <location>
        <begin position="116"/>
        <end position="254"/>
    </location>
</feature>
<dbReference type="Proteomes" id="UP000249739">
    <property type="component" value="Unassembled WGS sequence"/>
</dbReference>
<dbReference type="Pfam" id="PF00588">
    <property type="entry name" value="SpoU_methylase"/>
    <property type="match status" value="1"/>
</dbReference>
<comment type="caution">
    <text evidence="6">The sequence shown here is derived from an EMBL/GenBank/DDBJ whole genome shotgun (WGS) entry which is preliminary data.</text>
</comment>
<name>A0A2W5FRM6_9BACT</name>
<protein>
    <submittedName>
        <fullName evidence="6">RNA methyltransferase</fullName>
    </submittedName>
</protein>
<gene>
    <name evidence="6" type="ORF">DI586_01635</name>
</gene>
<evidence type="ECO:0000256" key="2">
    <source>
        <dbReference type="ARBA" id="ARBA00022603"/>
    </source>
</evidence>
<organism evidence="6 7">
    <name type="scientific">Micavibrio aeruginosavorus</name>
    <dbReference type="NCBI Taxonomy" id="349221"/>
    <lineage>
        <taxon>Bacteria</taxon>
        <taxon>Pseudomonadati</taxon>
        <taxon>Bdellovibrionota</taxon>
        <taxon>Bdellovibrionia</taxon>
        <taxon>Bdellovibrionales</taxon>
        <taxon>Pseudobdellovibrionaceae</taxon>
        <taxon>Micavibrio</taxon>
    </lineage>
</organism>
<evidence type="ECO:0000259" key="4">
    <source>
        <dbReference type="Pfam" id="PF00588"/>
    </source>
</evidence>
<feature type="domain" description="MRM3-like substrate binding" evidence="5">
    <location>
        <begin position="12"/>
        <end position="98"/>
    </location>
</feature>
<evidence type="ECO:0000313" key="7">
    <source>
        <dbReference type="Proteomes" id="UP000249739"/>
    </source>
</evidence>
<dbReference type="InterPro" id="IPR029026">
    <property type="entry name" value="tRNA_m1G_MTases_N"/>
</dbReference>
<dbReference type="InterPro" id="IPR029028">
    <property type="entry name" value="Alpha/beta_knot_MTases"/>
</dbReference>
<dbReference type="Gene3D" id="3.40.1280.10">
    <property type="match status" value="1"/>
</dbReference>
<dbReference type="Pfam" id="PF22435">
    <property type="entry name" value="MRM3-like_sub_bind"/>
    <property type="match status" value="1"/>
</dbReference>
<dbReference type="AlphaFoldDB" id="A0A2W5FRM6"/>
<dbReference type="PANTHER" id="PTHR43191">
    <property type="entry name" value="RRNA METHYLTRANSFERASE 3"/>
    <property type="match status" value="1"/>
</dbReference>
<dbReference type="SUPFAM" id="SSF75217">
    <property type="entry name" value="alpha/beta knot"/>
    <property type="match status" value="1"/>
</dbReference>
<keyword evidence="2 6" id="KW-0489">Methyltransferase</keyword>
<proteinExistence type="inferred from homology"/>